<feature type="coiled-coil region" evidence="2">
    <location>
        <begin position="13"/>
        <end position="40"/>
    </location>
</feature>
<proteinExistence type="predicted"/>
<feature type="domain" description="Response regulatory" evidence="3">
    <location>
        <begin position="9"/>
        <end position="129"/>
    </location>
</feature>
<keyword evidence="5" id="KW-1185">Reference proteome</keyword>
<dbReference type="SMART" id="SM00448">
    <property type="entry name" value="REC"/>
    <property type="match status" value="1"/>
</dbReference>
<evidence type="ECO:0000313" key="5">
    <source>
        <dbReference type="Proteomes" id="UP001501725"/>
    </source>
</evidence>
<evidence type="ECO:0000256" key="1">
    <source>
        <dbReference type="PROSITE-ProRule" id="PRU00169"/>
    </source>
</evidence>
<keyword evidence="1" id="KW-0597">Phosphoprotein</keyword>
<reference evidence="5" key="1">
    <citation type="journal article" date="2019" name="Int. J. Syst. Evol. Microbiol.">
        <title>The Global Catalogue of Microorganisms (GCM) 10K type strain sequencing project: providing services to taxonomists for standard genome sequencing and annotation.</title>
        <authorList>
            <consortium name="The Broad Institute Genomics Platform"/>
            <consortium name="The Broad Institute Genome Sequencing Center for Infectious Disease"/>
            <person name="Wu L."/>
            <person name="Ma J."/>
        </authorList>
    </citation>
    <scope>NUCLEOTIDE SEQUENCE [LARGE SCALE GENOMIC DNA]</scope>
    <source>
        <strain evidence="5">JCM 17919</strain>
    </source>
</reference>
<evidence type="ECO:0000313" key="4">
    <source>
        <dbReference type="EMBL" id="GAA4324052.1"/>
    </source>
</evidence>
<gene>
    <name evidence="4" type="ORF">GCM10023184_11190</name>
</gene>
<dbReference type="InterPro" id="IPR001789">
    <property type="entry name" value="Sig_transdc_resp-reg_receiver"/>
</dbReference>
<keyword evidence="2" id="KW-0175">Coiled coil</keyword>
<feature type="modified residue" description="4-aspartylphosphate" evidence="1">
    <location>
        <position position="63"/>
    </location>
</feature>
<dbReference type="RefSeq" id="WP_345254067.1">
    <property type="nucleotide sequence ID" value="NZ_BAABGY010000005.1"/>
</dbReference>
<evidence type="ECO:0000256" key="2">
    <source>
        <dbReference type="SAM" id="Coils"/>
    </source>
</evidence>
<name>A0ABP8GGS2_9BACT</name>
<protein>
    <submittedName>
        <fullName evidence="4">Response regulator</fullName>
    </submittedName>
</protein>
<sequence>MTTANTKPTFLYAEDDLDDYEALKDALEQITDKYELAHAKNGSEVISYLEGEKGPIPCLIVLDLNMPIMDGKETLLWLKETEAFREIPTMIFTTSSREEDIKLCQSHNCTFFRKPTLYRDLLHVVQIMLQMCGESKG</sequence>
<dbReference type="PANTHER" id="PTHR44520">
    <property type="entry name" value="RESPONSE REGULATOR RCP1-RELATED"/>
    <property type="match status" value="1"/>
</dbReference>
<organism evidence="4 5">
    <name type="scientific">Flaviaesturariibacter amylovorans</name>
    <dbReference type="NCBI Taxonomy" id="1084520"/>
    <lineage>
        <taxon>Bacteria</taxon>
        <taxon>Pseudomonadati</taxon>
        <taxon>Bacteroidota</taxon>
        <taxon>Chitinophagia</taxon>
        <taxon>Chitinophagales</taxon>
        <taxon>Chitinophagaceae</taxon>
        <taxon>Flaviaestuariibacter</taxon>
    </lineage>
</organism>
<dbReference type="Pfam" id="PF00072">
    <property type="entry name" value="Response_reg"/>
    <property type="match status" value="1"/>
</dbReference>
<comment type="caution">
    <text evidence="4">The sequence shown here is derived from an EMBL/GenBank/DDBJ whole genome shotgun (WGS) entry which is preliminary data.</text>
</comment>
<dbReference type="Gene3D" id="3.40.50.2300">
    <property type="match status" value="1"/>
</dbReference>
<dbReference type="InterPro" id="IPR052893">
    <property type="entry name" value="TCS_response_regulator"/>
</dbReference>
<dbReference type="PROSITE" id="PS50110">
    <property type="entry name" value="RESPONSE_REGULATORY"/>
    <property type="match status" value="1"/>
</dbReference>
<dbReference type="InterPro" id="IPR011006">
    <property type="entry name" value="CheY-like_superfamily"/>
</dbReference>
<dbReference type="SUPFAM" id="SSF52172">
    <property type="entry name" value="CheY-like"/>
    <property type="match status" value="1"/>
</dbReference>
<dbReference type="Proteomes" id="UP001501725">
    <property type="component" value="Unassembled WGS sequence"/>
</dbReference>
<dbReference type="EMBL" id="BAABGY010000005">
    <property type="protein sequence ID" value="GAA4324052.1"/>
    <property type="molecule type" value="Genomic_DNA"/>
</dbReference>
<evidence type="ECO:0000259" key="3">
    <source>
        <dbReference type="PROSITE" id="PS50110"/>
    </source>
</evidence>
<accession>A0ABP8GGS2</accession>